<evidence type="ECO:0000256" key="4">
    <source>
        <dbReference type="ARBA" id="ARBA00022679"/>
    </source>
</evidence>
<feature type="transmembrane region" description="Helical" evidence="9">
    <location>
        <begin position="6"/>
        <end position="26"/>
    </location>
</feature>
<dbReference type="Proteomes" id="UP000181997">
    <property type="component" value="Unassembled WGS sequence"/>
</dbReference>
<keyword evidence="4" id="KW-0808">Transferase</keyword>
<evidence type="ECO:0000256" key="7">
    <source>
        <dbReference type="ARBA" id="ARBA00022840"/>
    </source>
</evidence>
<feature type="transmembrane region" description="Helical" evidence="9">
    <location>
        <begin position="38"/>
        <end position="64"/>
    </location>
</feature>
<evidence type="ECO:0000256" key="9">
    <source>
        <dbReference type="SAM" id="Phobius"/>
    </source>
</evidence>
<dbReference type="InterPro" id="IPR036097">
    <property type="entry name" value="HisK_dim/P_sf"/>
</dbReference>
<dbReference type="RefSeq" id="WP_058299891.1">
    <property type="nucleotide sequence ID" value="NZ_FMAU01000009.1"/>
</dbReference>
<dbReference type="GO" id="GO:0000155">
    <property type="term" value="F:phosphorelay sensor kinase activity"/>
    <property type="evidence" value="ECO:0007669"/>
    <property type="project" value="InterPro"/>
</dbReference>
<comment type="catalytic activity">
    <reaction evidence="1">
        <text>ATP + protein L-histidine = ADP + protein N-phospho-L-histidine.</text>
        <dbReference type="EC" id="2.7.13.3"/>
    </reaction>
</comment>
<feature type="transmembrane region" description="Helical" evidence="9">
    <location>
        <begin position="157"/>
        <end position="179"/>
    </location>
</feature>
<keyword evidence="8" id="KW-0902">Two-component regulatory system</keyword>
<organism evidence="11 12">
    <name type="scientific">[Bacillus] enclensis</name>
    <dbReference type="NCBI Taxonomy" id="1402860"/>
    <lineage>
        <taxon>Bacteria</taxon>
        <taxon>Bacillati</taxon>
        <taxon>Bacillota</taxon>
        <taxon>Bacilli</taxon>
        <taxon>Bacillales</taxon>
        <taxon>Bacillaceae</taxon>
        <taxon>Rossellomorea</taxon>
    </lineage>
</organism>
<dbReference type="Pfam" id="PF02518">
    <property type="entry name" value="HATPase_c"/>
    <property type="match status" value="1"/>
</dbReference>
<name>A0A0V8H7D0_9BACI</name>
<dbReference type="InterPro" id="IPR004358">
    <property type="entry name" value="Sig_transdc_His_kin-like_C"/>
</dbReference>
<keyword evidence="9" id="KW-1133">Transmembrane helix</keyword>
<sequence length="421" mass="47307">MLETVHHLILHVVFILFTILLFQMFARESELGPKGFNLQFLAMNMVIVVFTMVFPVVYSSGYVYDFKVVPVILAFIYGGKRAGYAMVIVLLAFSFLTGHVFDNLLVNYAIYSLLLIPFSKWYRKAEWKKKLLMITLFYLLVPGTRAIFLLLKGMLEQLPLLLSSTVVIWLTLLISIYLIENRLEQARIKKELIKAEKFNVVSQLAASVAHEIRNPMTTVRGFMQLLQGEGLSKEQKTFIKISIQELDRAQEVINQYLSLAKPQTEEYEVFSLSEAMSESVEVMSTYAVMNSIEIKKDIEEGLMGKGLKIEIQQVFINILKNAIEAIKENGEIMAAAARNKDGQIVITIKDNGAGMPPEQLKVLGSPYYSTKEKGTGLGLTVCYQIVKRMKGEIIVKSELGNGTTFTIILPGTCSGQGGQVR</sequence>
<evidence type="ECO:0000256" key="6">
    <source>
        <dbReference type="ARBA" id="ARBA00022777"/>
    </source>
</evidence>
<keyword evidence="7" id="KW-0067">ATP-binding</keyword>
<protein>
    <recommendedName>
        <fullName evidence="2">histidine kinase</fullName>
        <ecNumber evidence="2">2.7.13.3</ecNumber>
    </recommendedName>
</protein>
<dbReference type="PANTHER" id="PTHR43065:SF46">
    <property type="entry name" value="C4-DICARBOXYLATE TRANSPORT SENSOR PROTEIN DCTB"/>
    <property type="match status" value="1"/>
</dbReference>
<evidence type="ECO:0000256" key="5">
    <source>
        <dbReference type="ARBA" id="ARBA00022741"/>
    </source>
</evidence>
<keyword evidence="12" id="KW-1185">Reference proteome</keyword>
<evidence type="ECO:0000259" key="10">
    <source>
        <dbReference type="PROSITE" id="PS50109"/>
    </source>
</evidence>
<dbReference type="PANTHER" id="PTHR43065">
    <property type="entry name" value="SENSOR HISTIDINE KINASE"/>
    <property type="match status" value="1"/>
</dbReference>
<keyword evidence="3" id="KW-0597">Phosphoprotein</keyword>
<evidence type="ECO:0000313" key="12">
    <source>
        <dbReference type="Proteomes" id="UP000181997"/>
    </source>
</evidence>
<dbReference type="InterPro" id="IPR003661">
    <property type="entry name" value="HisK_dim/P_dom"/>
</dbReference>
<dbReference type="GO" id="GO:0005524">
    <property type="term" value="F:ATP binding"/>
    <property type="evidence" value="ECO:0007669"/>
    <property type="project" value="UniProtKB-KW"/>
</dbReference>
<dbReference type="SUPFAM" id="SSF55874">
    <property type="entry name" value="ATPase domain of HSP90 chaperone/DNA topoisomerase II/histidine kinase"/>
    <property type="match status" value="1"/>
</dbReference>
<reference evidence="12" key="1">
    <citation type="submission" date="2016-08" db="EMBL/GenBank/DDBJ databases">
        <authorList>
            <person name="Varghese N."/>
            <person name="Submissions Spin"/>
        </authorList>
    </citation>
    <scope>NUCLEOTIDE SEQUENCE [LARGE SCALE GENOMIC DNA]</scope>
    <source>
        <strain evidence="12">SGD-1123</strain>
    </source>
</reference>
<evidence type="ECO:0000313" key="11">
    <source>
        <dbReference type="EMBL" id="SCC34024.1"/>
    </source>
</evidence>
<accession>A0A0V8H7D0</accession>
<dbReference type="OrthoDB" id="9815750at2"/>
<dbReference type="EMBL" id="FMAU01000009">
    <property type="protein sequence ID" value="SCC34024.1"/>
    <property type="molecule type" value="Genomic_DNA"/>
</dbReference>
<dbReference type="InterPro" id="IPR005467">
    <property type="entry name" value="His_kinase_dom"/>
</dbReference>
<dbReference type="PRINTS" id="PR00344">
    <property type="entry name" value="BCTRLSENSOR"/>
</dbReference>
<dbReference type="SMART" id="SM00388">
    <property type="entry name" value="HisKA"/>
    <property type="match status" value="1"/>
</dbReference>
<keyword evidence="9" id="KW-0812">Transmembrane</keyword>
<dbReference type="Gene3D" id="1.10.287.130">
    <property type="match status" value="1"/>
</dbReference>
<feature type="transmembrane region" description="Helical" evidence="9">
    <location>
        <begin position="131"/>
        <end position="151"/>
    </location>
</feature>
<gene>
    <name evidence="11" type="ORF">GA0061094_4107</name>
</gene>
<feature type="transmembrane region" description="Helical" evidence="9">
    <location>
        <begin position="84"/>
        <end position="110"/>
    </location>
</feature>
<dbReference type="AlphaFoldDB" id="A0A0V8H7D0"/>
<feature type="domain" description="Histidine kinase" evidence="10">
    <location>
        <begin position="207"/>
        <end position="413"/>
    </location>
</feature>
<proteinExistence type="predicted"/>
<dbReference type="SUPFAM" id="SSF47384">
    <property type="entry name" value="Homodimeric domain of signal transducing histidine kinase"/>
    <property type="match status" value="1"/>
</dbReference>
<dbReference type="Gene3D" id="3.30.565.10">
    <property type="entry name" value="Histidine kinase-like ATPase, C-terminal domain"/>
    <property type="match status" value="1"/>
</dbReference>
<dbReference type="InterPro" id="IPR003594">
    <property type="entry name" value="HATPase_dom"/>
</dbReference>
<dbReference type="EC" id="2.7.13.3" evidence="2"/>
<evidence type="ECO:0000256" key="2">
    <source>
        <dbReference type="ARBA" id="ARBA00012438"/>
    </source>
</evidence>
<dbReference type="PROSITE" id="PS50109">
    <property type="entry name" value="HIS_KIN"/>
    <property type="match status" value="1"/>
</dbReference>
<dbReference type="CDD" id="cd00082">
    <property type="entry name" value="HisKA"/>
    <property type="match status" value="1"/>
</dbReference>
<evidence type="ECO:0000256" key="3">
    <source>
        <dbReference type="ARBA" id="ARBA00022553"/>
    </source>
</evidence>
<keyword evidence="5" id="KW-0547">Nucleotide-binding</keyword>
<dbReference type="SMART" id="SM00387">
    <property type="entry name" value="HATPase_c"/>
    <property type="match status" value="1"/>
</dbReference>
<evidence type="ECO:0000256" key="1">
    <source>
        <dbReference type="ARBA" id="ARBA00000085"/>
    </source>
</evidence>
<keyword evidence="6 11" id="KW-0418">Kinase</keyword>
<keyword evidence="9" id="KW-0472">Membrane</keyword>
<dbReference type="InterPro" id="IPR036890">
    <property type="entry name" value="HATPase_C_sf"/>
</dbReference>
<dbReference type="Pfam" id="PF00512">
    <property type="entry name" value="HisKA"/>
    <property type="match status" value="1"/>
</dbReference>
<evidence type="ECO:0000256" key="8">
    <source>
        <dbReference type="ARBA" id="ARBA00023012"/>
    </source>
</evidence>